<evidence type="ECO:0000256" key="12">
    <source>
        <dbReference type="PIRSR" id="PIRSR601885-3"/>
    </source>
</evidence>
<dbReference type="PROSITE" id="PS00711">
    <property type="entry name" value="LIPOXYGENASE_1"/>
    <property type="match status" value="2"/>
</dbReference>
<feature type="domain" description="Lipoxygenase" evidence="16">
    <location>
        <begin position="512"/>
        <end position="1055"/>
    </location>
</feature>
<dbReference type="InterPro" id="IPR036392">
    <property type="entry name" value="PLAT/LH2_dom_sf"/>
</dbReference>
<evidence type="ECO:0000256" key="1">
    <source>
        <dbReference type="ARBA" id="ARBA00004496"/>
    </source>
</evidence>
<dbReference type="InterPro" id="IPR036226">
    <property type="entry name" value="LipOase_C_sf"/>
</dbReference>
<dbReference type="SUPFAM" id="SSF49723">
    <property type="entry name" value="Lipase/lipooxygenase domain (PLAT/LH2 domain)"/>
    <property type="match status" value="2"/>
</dbReference>
<feature type="site" description="Essential for stabilizing binding to COTL1" evidence="12">
    <location>
        <position position="497"/>
    </location>
</feature>
<dbReference type="PRINTS" id="PR00467">
    <property type="entry name" value="MAMLPOXGNASE"/>
</dbReference>
<reference evidence="17" key="1">
    <citation type="submission" date="2023-04" db="EMBL/GenBank/DDBJ databases">
        <title>Chromosome-level genome of Chaenocephalus aceratus.</title>
        <authorList>
            <person name="Park H."/>
        </authorList>
    </citation>
    <scope>NUCLEOTIDE SEQUENCE</scope>
    <source>
        <strain evidence="17">DE</strain>
        <tissue evidence="17">Muscle</tissue>
    </source>
</reference>
<proteinExistence type="inferred from homology"/>
<evidence type="ECO:0000256" key="8">
    <source>
        <dbReference type="ARBA" id="ARBA00023004"/>
    </source>
</evidence>
<keyword evidence="7 14" id="KW-0560">Oxidoreductase</keyword>
<keyword evidence="11" id="KW-0106">Calcium</keyword>
<feature type="binding site" evidence="10">
    <location>
        <position position="932"/>
    </location>
    <ligand>
        <name>Fe cation</name>
        <dbReference type="ChEBI" id="CHEBI:24875"/>
        <note>catalytic</note>
    </ligand>
</feature>
<evidence type="ECO:0000256" key="7">
    <source>
        <dbReference type="ARBA" id="ARBA00023002"/>
    </source>
</evidence>
<evidence type="ECO:0000256" key="5">
    <source>
        <dbReference type="ARBA" id="ARBA00022723"/>
    </source>
</evidence>
<comment type="caution">
    <text evidence="13">Lacks conserved residue(s) required for the propagation of feature annotation.</text>
</comment>
<evidence type="ECO:0000256" key="4">
    <source>
        <dbReference type="ARBA" id="ARBA00022490"/>
    </source>
</evidence>
<dbReference type="InterPro" id="IPR020834">
    <property type="entry name" value="LipOase_CS"/>
</dbReference>
<dbReference type="PROSITE" id="PS00081">
    <property type="entry name" value="LIPOXYGENASE_2"/>
    <property type="match status" value="1"/>
</dbReference>
<evidence type="ECO:0000259" key="15">
    <source>
        <dbReference type="PROSITE" id="PS50095"/>
    </source>
</evidence>
<dbReference type="PANTHER" id="PTHR11771">
    <property type="entry name" value="LIPOXYGENASE"/>
    <property type="match status" value="1"/>
</dbReference>
<sequence length="1055" mass="119873">MVDYKVTVYTGKCLYATTLNNIFIKLVSTFTMSCPVSVGKLILIELDKKRLPLFPEDYWFPAKVKVESPDGETYNFPIYRGITDSENGHIFLLDYKGLDGLKANIVHEKQHYLIAPLVLLHKTPDDKPMPIAIQLKQTPAEDNPIFLPTDSEYDWLTAKMFVRSADFSEHELYVHLLCSHLLAEAFAVSLLRNVPMVHPLYKLLVPHTRYTMQINLLARNLLISEDGFFNKYAASGGEALSIILQRSTFSITYKSLCMPEDIAERGMEDLPNYYYRDDGLMLWAIIQRFVEGVLSFYYKSDEQVQHDLELQKWISDIFEHGFLSLESTGIPKGLSSVAELVKFVTMVLFTCSAQHSAVNDGQRRISGEKLQRVVRPRNLGLKNRIVLRFGEKMVDYKVTVSTGTRVFAGTTHYTYIKLVGTDGESKRTSLRSITVPLPFFRGRVSTFTVSCDVSIGKLILIELDKEIVLVVEDDWFPAKVEVESPDGETYNFPIYRWITDSEVQRFREGTALRVFEDSHPLGRYSREQELKQREKDYCWDVYQEGIPGIMMADDVLSLPPEVRFSFNKTIQFGFTAAAALAELKLKGIAESRDNWTDIDHINLVFRNKDTDISKYVQEHWKEDAFFGYQYLNGVNPILIRRCTALPENFPVTDDMLFPDGQSSLADEMKNGNIFLLDYTRLDGVKANIVHGKQHYLMAPLVLLQKTPDDKLMPIAIQLKQTPADDNPIFLPTDSEYDWLIAKMFVRSADFSEHQLNVHLLRTHLLAEAFAVSLLRNVPMLLVPHTRYTLQINLLARNLLISEDGIFTKYAASGGEALSIILQRSTSSITYKSLCMPEDIAERGMEDLPNYYYRNDGRKLWDIIQRFVEGVLSFYYKSDDEVQQDSELQKWISDIFEHGFLSLESTGIPKGLSSVEELVKFVTMVLFTCSAQHSSVNGGQFDYGGWMPNTPISLQLAPPTTKGTTSEATMLNTLPDIGTSAQGMATLWLLGKPPFDSVHLGEIPEEHFSEEIPCQLIKDFQGELEVLSAAIKARNIGLDIPYTYMDPAVMENSVAV</sequence>
<dbReference type="InterPro" id="IPR001885">
    <property type="entry name" value="LipOase_mml"/>
</dbReference>
<dbReference type="GO" id="GO:0016702">
    <property type="term" value="F:oxidoreductase activity, acting on single donors with incorporation of molecular oxygen, incorporation of two atoms of oxygen"/>
    <property type="evidence" value="ECO:0007669"/>
    <property type="project" value="InterPro"/>
</dbReference>
<comment type="subcellular location">
    <subcellularLocation>
        <location evidence="1">Cytoplasm</location>
    </subcellularLocation>
</comment>
<dbReference type="Gene3D" id="1.20.245.10">
    <property type="entry name" value="Lipoxygenase-1, Domain 5"/>
    <property type="match status" value="2"/>
</dbReference>
<dbReference type="EMBL" id="JASDAP010000020">
    <property type="protein sequence ID" value="KAK1885899.1"/>
    <property type="molecule type" value="Genomic_DNA"/>
</dbReference>
<keyword evidence="5 10" id="KW-0479">Metal-binding</keyword>
<dbReference type="GO" id="GO:0005737">
    <property type="term" value="C:cytoplasm"/>
    <property type="evidence" value="ECO:0007669"/>
    <property type="project" value="UniProtKB-SubCell"/>
</dbReference>
<dbReference type="Gene3D" id="3.10.450.60">
    <property type="match status" value="2"/>
</dbReference>
<evidence type="ECO:0000259" key="16">
    <source>
        <dbReference type="PROSITE" id="PS51393"/>
    </source>
</evidence>
<dbReference type="PROSITE" id="PS50095">
    <property type="entry name" value="PLAT"/>
    <property type="match status" value="1"/>
</dbReference>
<evidence type="ECO:0000313" key="18">
    <source>
        <dbReference type="Proteomes" id="UP001228049"/>
    </source>
</evidence>
<keyword evidence="8 10" id="KW-0408">Iron</keyword>
<keyword evidence="18" id="KW-1185">Reference proteome</keyword>
<name>A0AAD9BQ22_DISEL</name>
<organism evidence="17 18">
    <name type="scientific">Dissostichus eleginoides</name>
    <name type="common">Patagonian toothfish</name>
    <name type="synonym">Dissostichus amissus</name>
    <dbReference type="NCBI Taxonomy" id="100907"/>
    <lineage>
        <taxon>Eukaryota</taxon>
        <taxon>Metazoa</taxon>
        <taxon>Chordata</taxon>
        <taxon>Craniata</taxon>
        <taxon>Vertebrata</taxon>
        <taxon>Euteleostomi</taxon>
        <taxon>Actinopterygii</taxon>
        <taxon>Neopterygii</taxon>
        <taxon>Teleostei</taxon>
        <taxon>Neoteleostei</taxon>
        <taxon>Acanthomorphata</taxon>
        <taxon>Eupercaria</taxon>
        <taxon>Perciformes</taxon>
        <taxon>Notothenioidei</taxon>
        <taxon>Nototheniidae</taxon>
        <taxon>Dissostichus</taxon>
    </lineage>
</organism>
<feature type="binding site" evidence="11">
    <location>
        <position position="473"/>
    </location>
    <ligand>
        <name>Ca(2+)</name>
        <dbReference type="ChEBI" id="CHEBI:29108"/>
        <label>1</label>
    </ligand>
</feature>
<feature type="domain" description="Lipoxygenase" evidence="16">
    <location>
        <begin position="86"/>
        <end position="362"/>
    </location>
</feature>
<evidence type="ECO:0000313" key="17">
    <source>
        <dbReference type="EMBL" id="KAK1885899.1"/>
    </source>
</evidence>
<evidence type="ECO:0000256" key="11">
    <source>
        <dbReference type="PIRSR" id="PIRSR601885-2"/>
    </source>
</evidence>
<evidence type="ECO:0000256" key="14">
    <source>
        <dbReference type="RuleBase" id="RU003974"/>
    </source>
</evidence>
<protein>
    <submittedName>
        <fullName evidence="17">Hydroperoxide isomerase ALOXE3</fullName>
    </submittedName>
</protein>
<feature type="domain" description="PLAT" evidence="15">
    <location>
        <begin position="394"/>
        <end position="512"/>
    </location>
</feature>
<accession>A0AAD9BQ22</accession>
<dbReference type="InterPro" id="IPR001024">
    <property type="entry name" value="PLAT/LH2_dom"/>
</dbReference>
<feature type="binding site" evidence="10">
    <location>
        <position position="763"/>
    </location>
    <ligand>
        <name>Fe cation</name>
        <dbReference type="ChEBI" id="CHEBI:24875"/>
        <note>catalytic</note>
    </ligand>
</feature>
<dbReference type="SUPFAM" id="SSF48484">
    <property type="entry name" value="Lipoxigenase"/>
    <property type="match status" value="2"/>
</dbReference>
<evidence type="ECO:0000256" key="6">
    <source>
        <dbReference type="ARBA" id="ARBA00022964"/>
    </source>
</evidence>
<dbReference type="GO" id="GO:0005506">
    <property type="term" value="F:iron ion binding"/>
    <property type="evidence" value="ECO:0007669"/>
    <property type="project" value="InterPro"/>
</dbReference>
<dbReference type="InterPro" id="IPR020833">
    <property type="entry name" value="LipOase_Fe_BS"/>
</dbReference>
<evidence type="ECO:0000256" key="13">
    <source>
        <dbReference type="PROSITE-ProRule" id="PRU00152"/>
    </source>
</evidence>
<dbReference type="Pfam" id="PF01477">
    <property type="entry name" value="PLAT"/>
    <property type="match status" value="1"/>
</dbReference>
<keyword evidence="4" id="KW-0963">Cytoplasm</keyword>
<evidence type="ECO:0000256" key="2">
    <source>
        <dbReference type="ARBA" id="ARBA00005189"/>
    </source>
</evidence>
<dbReference type="InterPro" id="IPR000907">
    <property type="entry name" value="LipOase"/>
</dbReference>
<dbReference type="Proteomes" id="UP001228049">
    <property type="component" value="Unassembled WGS sequence"/>
</dbReference>
<keyword evidence="17" id="KW-0413">Isomerase</keyword>
<dbReference type="SMART" id="SM00308">
    <property type="entry name" value="LH2"/>
    <property type="match status" value="1"/>
</dbReference>
<dbReference type="PRINTS" id="PR00087">
    <property type="entry name" value="LIPOXYGENASE"/>
</dbReference>
<dbReference type="GO" id="GO:0034440">
    <property type="term" value="P:lipid oxidation"/>
    <property type="evidence" value="ECO:0007669"/>
    <property type="project" value="InterPro"/>
</dbReference>
<evidence type="ECO:0000256" key="3">
    <source>
        <dbReference type="ARBA" id="ARBA00009419"/>
    </source>
</evidence>
<comment type="cofactor">
    <cofactor evidence="10">
        <name>Fe cation</name>
        <dbReference type="ChEBI" id="CHEBI:24875"/>
    </cofactor>
    <text evidence="10">Binds 1 Fe cation per subunit.</text>
</comment>
<comment type="pathway">
    <text evidence="2">Lipid metabolism.</text>
</comment>
<keyword evidence="9" id="KW-0443">Lipid metabolism</keyword>
<comment type="caution">
    <text evidence="17">The sequence shown here is derived from an EMBL/GenBank/DDBJ whole genome shotgun (WGS) entry which is preliminary data.</text>
</comment>
<feature type="binding site" evidence="10">
    <location>
        <position position="758"/>
    </location>
    <ligand>
        <name>Fe cation</name>
        <dbReference type="ChEBI" id="CHEBI:24875"/>
        <note>catalytic</note>
    </ligand>
</feature>
<dbReference type="Pfam" id="PF00305">
    <property type="entry name" value="Lipoxygenase"/>
    <property type="match status" value="2"/>
</dbReference>
<evidence type="ECO:0000256" key="9">
    <source>
        <dbReference type="ARBA" id="ARBA00023098"/>
    </source>
</evidence>
<feature type="binding site" evidence="11">
    <location>
        <position position="474"/>
    </location>
    <ligand>
        <name>Ca(2+)</name>
        <dbReference type="ChEBI" id="CHEBI:29108"/>
        <label>1</label>
    </ligand>
</feature>
<dbReference type="PROSITE" id="PS51393">
    <property type="entry name" value="LIPOXYGENASE_3"/>
    <property type="match status" value="2"/>
</dbReference>
<evidence type="ECO:0000256" key="10">
    <source>
        <dbReference type="PIRSR" id="PIRSR601885-1"/>
    </source>
</evidence>
<gene>
    <name evidence="17" type="ORF">KUDE01_029617</name>
</gene>
<dbReference type="InterPro" id="IPR013819">
    <property type="entry name" value="LipOase_C"/>
</dbReference>
<dbReference type="Gene3D" id="2.60.60.20">
    <property type="entry name" value="PLAT/LH2 domain"/>
    <property type="match status" value="2"/>
</dbReference>
<dbReference type="GO" id="GO:0016853">
    <property type="term" value="F:isomerase activity"/>
    <property type="evidence" value="ECO:0007669"/>
    <property type="project" value="UniProtKB-KW"/>
</dbReference>
<comment type="similarity">
    <text evidence="3 14">Belongs to the lipoxygenase family.</text>
</comment>
<dbReference type="AlphaFoldDB" id="A0AAD9BQ22"/>
<keyword evidence="6 14" id="KW-0223">Dioxygenase</keyword>
<feature type="binding site" evidence="11">
    <location>
        <position position="409"/>
    </location>
    <ligand>
        <name>Ca(2+)</name>
        <dbReference type="ChEBI" id="CHEBI:29108"/>
        <label>1</label>
    </ligand>
</feature>